<sequence length="710" mass="77890">MDLEFQHFFGKLQEEEGKPEQEHQALAELLRIVGSTESLTADKEVFDTLCALAQRTSHTNVRYTSVKILVGLFRIVENVADYLDSGSVAVSTGFVNDPNLTLSCLCMLVVILDSERTELIDEAVKKGAIDILFRCSLAMNANIAQLLPQIRELCLTGLFALAAHEEYALRLHEKDIWVLLFRLYEDSYVSAVTLKIVKRLIETIGAIDKADGGGGVGSSGTGNSTSATEDDDDGVEDKVRPVRAMGSSKELLLAAEASEARDADLFDREGYSEEYGLLDESKIDEASLDLPSKVCRSIDRKGIMGMLLNVCQTPEQAALAELALSILGLLTRHMHVVITHDNRIIIVRVLLNLVSFVTDARLISVSYVLDNFLKQKQSRNIVLQCGVALRCATTGLKLMGRRDHNSAVVRQCLVQLTFNISQLPDGPAELSNDVCVDFLKRTMKPIAKTQLQRNSQGKERWSSSVEVISLLTLINIAIESPVMSSLSAANLHTALLSATKRPDELGLLAVLGSAFFVGKSSANLRSREFPRILPEQVDMLAALLDSSRRNEPSLGGIYWSTGELLEGIHFLVQAPHNAHNVRRLVPAMVATLRHSVVQEDAQVAGLAVEILLLMSYSKAIMDELVSAPDQADDPEAELLEHLVEDALAIVPSESRRSAETLIASLQNERVMGIKGTGESSLMARLTKKLSRGSLKKLSLRKPPRYSVKEE</sequence>
<proteinExistence type="predicted"/>
<dbReference type="Proteomes" id="UP001642464">
    <property type="component" value="Unassembled WGS sequence"/>
</dbReference>
<evidence type="ECO:0000256" key="1">
    <source>
        <dbReference type="SAM" id="MobiDB-lite"/>
    </source>
</evidence>
<gene>
    <name evidence="2" type="ORF">SCF082_LOCUS7079</name>
</gene>
<dbReference type="EMBL" id="CAXAMM010003945">
    <property type="protein sequence ID" value="CAK9001789.1"/>
    <property type="molecule type" value="Genomic_DNA"/>
</dbReference>
<dbReference type="SUPFAM" id="SSF48371">
    <property type="entry name" value="ARM repeat"/>
    <property type="match status" value="1"/>
</dbReference>
<evidence type="ECO:0000313" key="3">
    <source>
        <dbReference type="Proteomes" id="UP001642464"/>
    </source>
</evidence>
<evidence type="ECO:0000313" key="2">
    <source>
        <dbReference type="EMBL" id="CAK9001789.1"/>
    </source>
</evidence>
<feature type="region of interest" description="Disordered" evidence="1">
    <location>
        <begin position="213"/>
        <end position="236"/>
    </location>
</feature>
<name>A0ABP0IGT4_9DINO</name>
<organism evidence="2 3">
    <name type="scientific">Durusdinium trenchii</name>
    <dbReference type="NCBI Taxonomy" id="1381693"/>
    <lineage>
        <taxon>Eukaryota</taxon>
        <taxon>Sar</taxon>
        <taxon>Alveolata</taxon>
        <taxon>Dinophyceae</taxon>
        <taxon>Suessiales</taxon>
        <taxon>Symbiodiniaceae</taxon>
        <taxon>Durusdinium</taxon>
    </lineage>
</organism>
<protein>
    <submittedName>
        <fullName evidence="2">Uncharacterized protein</fullName>
    </submittedName>
</protein>
<accession>A0ABP0IGT4</accession>
<comment type="caution">
    <text evidence="2">The sequence shown here is derived from an EMBL/GenBank/DDBJ whole genome shotgun (WGS) entry which is preliminary data.</text>
</comment>
<keyword evidence="3" id="KW-1185">Reference proteome</keyword>
<reference evidence="2 3" key="1">
    <citation type="submission" date="2024-02" db="EMBL/GenBank/DDBJ databases">
        <authorList>
            <person name="Chen Y."/>
            <person name="Shah S."/>
            <person name="Dougan E. K."/>
            <person name="Thang M."/>
            <person name="Chan C."/>
        </authorList>
    </citation>
    <scope>NUCLEOTIDE SEQUENCE [LARGE SCALE GENOMIC DNA]</scope>
</reference>
<dbReference type="InterPro" id="IPR016024">
    <property type="entry name" value="ARM-type_fold"/>
</dbReference>